<dbReference type="InterPro" id="IPR052708">
    <property type="entry name" value="PxpC"/>
</dbReference>
<organism evidence="5 6">
    <name type="scientific">Paenibacillus solani</name>
    <dbReference type="NCBI Taxonomy" id="1705565"/>
    <lineage>
        <taxon>Bacteria</taxon>
        <taxon>Bacillati</taxon>
        <taxon>Bacillota</taxon>
        <taxon>Bacilli</taxon>
        <taxon>Bacillales</taxon>
        <taxon>Paenibacillaceae</taxon>
        <taxon>Paenibacillus</taxon>
    </lineage>
</organism>
<dbReference type="PANTHER" id="PTHR43309">
    <property type="entry name" value="5-OXOPROLINASE SUBUNIT C"/>
    <property type="match status" value="1"/>
</dbReference>
<evidence type="ECO:0000256" key="1">
    <source>
        <dbReference type="ARBA" id="ARBA00022741"/>
    </source>
</evidence>
<keyword evidence="5" id="KW-0456">Lyase</keyword>
<evidence type="ECO:0000259" key="4">
    <source>
        <dbReference type="SMART" id="SM00797"/>
    </source>
</evidence>
<evidence type="ECO:0000313" key="6">
    <source>
        <dbReference type="Proteomes" id="UP000036932"/>
    </source>
</evidence>
<dbReference type="GO" id="GO:0005524">
    <property type="term" value="F:ATP binding"/>
    <property type="evidence" value="ECO:0007669"/>
    <property type="project" value="UniProtKB-KW"/>
</dbReference>
<dbReference type="AlphaFoldDB" id="A0A0M1P5H6"/>
<keyword evidence="2" id="KW-0378">Hydrolase</keyword>
<dbReference type="SUPFAM" id="SSF50891">
    <property type="entry name" value="Cyclophilin-like"/>
    <property type="match status" value="1"/>
</dbReference>
<comment type="caution">
    <text evidence="5">The sequence shown here is derived from an EMBL/GenBank/DDBJ whole genome shotgun (WGS) entry which is preliminary data.</text>
</comment>
<reference evidence="6" key="1">
    <citation type="submission" date="2015-08" db="EMBL/GenBank/DDBJ databases">
        <title>Genome sequencing project for genomic taxonomy and phylogenomics of Bacillus-like bacteria.</title>
        <authorList>
            <person name="Liu B."/>
            <person name="Wang J."/>
            <person name="Zhu Y."/>
            <person name="Liu G."/>
            <person name="Chen Q."/>
            <person name="Chen Z."/>
            <person name="Lan J."/>
            <person name="Che J."/>
            <person name="Ge C."/>
            <person name="Shi H."/>
            <person name="Pan Z."/>
            <person name="Liu X."/>
        </authorList>
    </citation>
    <scope>NUCLEOTIDE SEQUENCE [LARGE SCALE GENOMIC DNA]</scope>
    <source>
        <strain evidence="6">FJAT-22460</strain>
    </source>
</reference>
<feature type="domain" description="Carboxyltransferase" evidence="4">
    <location>
        <begin position="24"/>
        <end position="318"/>
    </location>
</feature>
<proteinExistence type="predicted"/>
<accession>A0A0M1P5H6</accession>
<dbReference type="Gene3D" id="2.40.100.10">
    <property type="entry name" value="Cyclophilin-like"/>
    <property type="match status" value="1"/>
</dbReference>
<dbReference type="NCBIfam" id="TIGR00724">
    <property type="entry name" value="urea_amlyse_rel"/>
    <property type="match status" value="1"/>
</dbReference>
<dbReference type="InterPro" id="IPR029000">
    <property type="entry name" value="Cyclophilin-like_dom_sf"/>
</dbReference>
<keyword evidence="1" id="KW-0547">Nucleotide-binding</keyword>
<dbReference type="PANTHER" id="PTHR43309:SF5">
    <property type="entry name" value="5-OXOPROLINASE SUBUNIT C"/>
    <property type="match status" value="1"/>
</dbReference>
<protein>
    <submittedName>
        <fullName evidence="5">Urea amidolyase</fullName>
    </submittedName>
</protein>
<evidence type="ECO:0000256" key="2">
    <source>
        <dbReference type="ARBA" id="ARBA00022801"/>
    </source>
</evidence>
<sequence length="333" mass="36871">MSITVIKPGLLVTLQDTGRYGYGKFGISPAGAMDSFAYLIANRLVGNEDEQAALEITWSGFAVEFERSLWVAITGGDLTPTIDGERVPMWRPVLIKAGSCLSFQQPVAGCRAYLAVSGGFDVPIMMNSYSTYLRAGIGGYEGRALKKGDTLSVRLSRLPLEAPERFLDEYGGFFTVRWFVSAGGYTDSNREIEIRVLKGRQYDDFDEFSQQALFDEFFTVTPQSDRMGYRLSGPTLQVIHSNEYISEPVAVGTVQVPADGQLIILMADRQTLGGYPKIAQIASVDIPLLAQLPAGGKIRFREISLPEAEQLSSARIRELRLIEAMIKRKLKEW</sequence>
<dbReference type="GO" id="GO:0016787">
    <property type="term" value="F:hydrolase activity"/>
    <property type="evidence" value="ECO:0007669"/>
    <property type="project" value="UniProtKB-KW"/>
</dbReference>
<dbReference type="GO" id="GO:0016829">
    <property type="term" value="F:lyase activity"/>
    <property type="evidence" value="ECO:0007669"/>
    <property type="project" value="UniProtKB-KW"/>
</dbReference>
<name>A0A0M1P5H6_9BACL</name>
<dbReference type="InterPro" id="IPR003778">
    <property type="entry name" value="CT_A_B"/>
</dbReference>
<evidence type="ECO:0000256" key="3">
    <source>
        <dbReference type="ARBA" id="ARBA00022840"/>
    </source>
</evidence>
<gene>
    <name evidence="5" type="ORF">AM231_11760</name>
</gene>
<keyword evidence="6" id="KW-1185">Reference proteome</keyword>
<dbReference type="Pfam" id="PF02626">
    <property type="entry name" value="CT_A_B"/>
    <property type="match status" value="1"/>
</dbReference>
<dbReference type="SMART" id="SM00797">
    <property type="entry name" value="AHS2"/>
    <property type="match status" value="1"/>
</dbReference>
<dbReference type="PATRIC" id="fig|1705565.3.peg.4361"/>
<evidence type="ECO:0000313" key="5">
    <source>
        <dbReference type="EMBL" id="KOR89741.1"/>
    </source>
</evidence>
<dbReference type="OrthoDB" id="9782422at2"/>
<dbReference type="Proteomes" id="UP000036932">
    <property type="component" value="Unassembled WGS sequence"/>
</dbReference>
<dbReference type="RefSeq" id="WP_054402772.1">
    <property type="nucleotide sequence ID" value="NZ_LIUT01000001.1"/>
</dbReference>
<dbReference type="EMBL" id="LIUT01000001">
    <property type="protein sequence ID" value="KOR89741.1"/>
    <property type="molecule type" value="Genomic_DNA"/>
</dbReference>
<keyword evidence="3" id="KW-0067">ATP-binding</keyword>